<sequence>MFEPAIFRRSKLCKAWLRLAGDIQMKRKAAWVAILSAVVLLSGCWPYWHDGRHHRHYYDEDRGGHEYRRY</sequence>
<evidence type="ECO:0000313" key="3">
    <source>
        <dbReference type="Proteomes" id="UP000272622"/>
    </source>
</evidence>
<keyword evidence="1" id="KW-0472">Membrane</keyword>
<accession>A0ABN5TIZ3</accession>
<dbReference type="EMBL" id="CP034337">
    <property type="protein sequence ID" value="AZL74066.1"/>
    <property type="molecule type" value="Genomic_DNA"/>
</dbReference>
<feature type="transmembrane region" description="Helical" evidence="1">
    <location>
        <begin position="29"/>
        <end position="48"/>
    </location>
</feature>
<evidence type="ECO:0008006" key="4">
    <source>
        <dbReference type="Google" id="ProtNLM"/>
    </source>
</evidence>
<reference evidence="2 3" key="1">
    <citation type="submission" date="2018-12" db="EMBL/GenBank/DDBJ databases">
        <authorList>
            <person name="Li S."/>
            <person name="Yang R."/>
            <person name="Chen G."/>
            <person name="Zou L."/>
            <person name="Zhang C."/>
            <person name="Chen Y."/>
            <person name="Liu Z."/>
            <person name="Li Y."/>
            <person name="Yan Y."/>
            <person name="Huang M."/>
            <person name="Chen T."/>
        </authorList>
    </citation>
    <scope>NUCLEOTIDE SEQUENCE [LARGE SCALE GENOMIC DNA]</scope>
    <source>
        <strain evidence="2 3">2014</strain>
    </source>
</reference>
<evidence type="ECO:0000256" key="1">
    <source>
        <dbReference type="SAM" id="Phobius"/>
    </source>
</evidence>
<proteinExistence type="predicted"/>
<gene>
    <name evidence="2" type="ORF">EI693_13625</name>
</gene>
<name>A0ABN5TIZ3_9PSED</name>
<evidence type="ECO:0000313" key="2">
    <source>
        <dbReference type="EMBL" id="AZL74066.1"/>
    </source>
</evidence>
<keyword evidence="3" id="KW-1185">Reference proteome</keyword>
<dbReference type="Proteomes" id="UP000272622">
    <property type="component" value="Chromosome"/>
</dbReference>
<keyword evidence="1" id="KW-1133">Transmembrane helix</keyword>
<keyword evidence="1" id="KW-0812">Transmembrane</keyword>
<protein>
    <recommendedName>
        <fullName evidence="4">Lipoprotein</fullName>
    </recommendedName>
</protein>
<organism evidence="2 3">
    <name type="scientific">Pseudomonas oryziphila</name>
    <dbReference type="NCBI Taxonomy" id="2894079"/>
    <lineage>
        <taxon>Bacteria</taxon>
        <taxon>Pseudomonadati</taxon>
        <taxon>Pseudomonadota</taxon>
        <taxon>Gammaproteobacteria</taxon>
        <taxon>Pseudomonadales</taxon>
        <taxon>Pseudomonadaceae</taxon>
        <taxon>Pseudomonas</taxon>
    </lineage>
</organism>